<keyword evidence="1" id="KW-0175">Coiled coil</keyword>
<organism evidence="2 3">
    <name type="scientific">Cylindrodendrum hubeiense</name>
    <dbReference type="NCBI Taxonomy" id="595255"/>
    <lineage>
        <taxon>Eukaryota</taxon>
        <taxon>Fungi</taxon>
        <taxon>Dikarya</taxon>
        <taxon>Ascomycota</taxon>
        <taxon>Pezizomycotina</taxon>
        <taxon>Sordariomycetes</taxon>
        <taxon>Hypocreomycetidae</taxon>
        <taxon>Hypocreales</taxon>
        <taxon>Nectriaceae</taxon>
        <taxon>Cylindrodendrum</taxon>
    </lineage>
</organism>
<dbReference type="EMBL" id="JAANBB010000012">
    <property type="protein sequence ID" value="KAF7556378.1"/>
    <property type="molecule type" value="Genomic_DNA"/>
</dbReference>
<evidence type="ECO:0000313" key="2">
    <source>
        <dbReference type="EMBL" id="KAF7556378.1"/>
    </source>
</evidence>
<proteinExistence type="predicted"/>
<dbReference type="OrthoDB" id="5419927at2759"/>
<keyword evidence="3" id="KW-1185">Reference proteome</keyword>
<feature type="coiled-coil region" evidence="1">
    <location>
        <begin position="244"/>
        <end position="271"/>
    </location>
</feature>
<name>A0A9P5HLI0_9HYPO</name>
<dbReference type="AlphaFoldDB" id="A0A9P5HLI0"/>
<sequence>MTTEPKGRSKTEFSIRNEDDWDAIYEKLEQARTKYQNEGGKVGWLRKVRRKAADHVAPGAEIAKNVGKLVPDNPYSTPIAGAVQVLLDAVSTAAKVRGQVLQGFEGLIPIFSDVEVFLGTFPEDLSIRNAAVELTVTTLEAIERAIGFFISNEVLRSFKAVGMDAVYESELVQSLEAINEKSKRFMEEAQKSHFFEFHMYSKETRKFAQQMIEQQQELGNQYQKLGASFTHAMHFFNDHVKEKDREIAMERERHRQEMKAAQQENIFLRVENVRLRSVTPPAQSMWAIPPPQSLPASECCGGRSMIASLIDQLLRQCEFDTRSLAMDGINFERLQLGDLEELIRLLEWLVRRLPETITFVCLIDGVILYERDEMEALEALAGLIRLANDENLRAAVKLLFTSTPGTDIVRSAFEEEYLILNVDGLPKLVWAPSDERVSRELGMNIEGQ</sequence>
<evidence type="ECO:0000256" key="1">
    <source>
        <dbReference type="SAM" id="Coils"/>
    </source>
</evidence>
<comment type="caution">
    <text evidence="2">The sequence shown here is derived from an EMBL/GenBank/DDBJ whole genome shotgun (WGS) entry which is preliminary data.</text>
</comment>
<reference evidence="2" key="1">
    <citation type="submission" date="2020-03" db="EMBL/GenBank/DDBJ databases">
        <title>Draft Genome Sequence of Cylindrodendrum hubeiense.</title>
        <authorList>
            <person name="Buettner E."/>
            <person name="Kellner H."/>
        </authorList>
    </citation>
    <scope>NUCLEOTIDE SEQUENCE</scope>
    <source>
        <strain evidence="2">IHI 201604</strain>
    </source>
</reference>
<dbReference type="PANTHER" id="PTHR40619">
    <property type="entry name" value="FUNGAL STAND N-TERMINAL GOODBYE DOMAIN-CONTAINING PROTEIN"/>
    <property type="match status" value="1"/>
</dbReference>
<accession>A0A9P5HLI0</accession>
<dbReference type="Proteomes" id="UP000722485">
    <property type="component" value="Unassembled WGS sequence"/>
</dbReference>
<gene>
    <name evidence="2" type="ORF">G7Z17_g1417</name>
</gene>
<dbReference type="PANTHER" id="PTHR40619:SF3">
    <property type="entry name" value="FUNGAL STAND N-TERMINAL GOODBYE DOMAIN-CONTAINING PROTEIN"/>
    <property type="match status" value="1"/>
</dbReference>
<evidence type="ECO:0000313" key="3">
    <source>
        <dbReference type="Proteomes" id="UP000722485"/>
    </source>
</evidence>
<protein>
    <submittedName>
        <fullName evidence="2">Uncharacterized protein</fullName>
    </submittedName>
</protein>